<name>A0A1W1I8D6_9BACT</name>
<dbReference type="Pfam" id="PF14464">
    <property type="entry name" value="Prok-JAB"/>
    <property type="match status" value="1"/>
</dbReference>
<keyword evidence="1" id="KW-0645">Protease</keyword>
<proteinExistence type="predicted"/>
<keyword evidence="5" id="KW-0482">Metalloprotease</keyword>
<dbReference type="InterPro" id="IPR000555">
    <property type="entry name" value="JAMM/MPN+_dom"/>
</dbReference>
<reference evidence="7 8" key="1">
    <citation type="submission" date="2017-03" db="EMBL/GenBank/DDBJ databases">
        <authorList>
            <person name="Afonso C.L."/>
            <person name="Miller P.J."/>
            <person name="Scott M.A."/>
            <person name="Spackman E."/>
            <person name="Goraichik I."/>
            <person name="Dimitrov K.M."/>
            <person name="Suarez D.L."/>
            <person name="Swayne D.E."/>
        </authorList>
    </citation>
    <scope>NUCLEOTIDE SEQUENCE [LARGE SCALE GENOMIC DNA]</scope>
    <source>
        <strain evidence="7">Genome sequencing of Nitrospira japonica strain NJ11</strain>
    </source>
</reference>
<dbReference type="CDD" id="cd08070">
    <property type="entry name" value="MPN_like"/>
    <property type="match status" value="1"/>
</dbReference>
<dbReference type="STRING" id="1325564.NSJP_3097"/>
<dbReference type="KEGG" id="nja:NSJP_3097"/>
<dbReference type="GO" id="GO:0008235">
    <property type="term" value="F:metalloexopeptidase activity"/>
    <property type="evidence" value="ECO:0007669"/>
    <property type="project" value="TreeGrafter"/>
</dbReference>
<dbReference type="InterPro" id="IPR051929">
    <property type="entry name" value="VirAsm_ModProt"/>
</dbReference>
<dbReference type="GO" id="GO:0006508">
    <property type="term" value="P:proteolysis"/>
    <property type="evidence" value="ECO:0007669"/>
    <property type="project" value="UniProtKB-KW"/>
</dbReference>
<dbReference type="Proteomes" id="UP000192042">
    <property type="component" value="Chromosome I"/>
</dbReference>
<evidence type="ECO:0000256" key="4">
    <source>
        <dbReference type="ARBA" id="ARBA00022833"/>
    </source>
</evidence>
<accession>A0A1W1I8D6</accession>
<dbReference type="InterPro" id="IPR028090">
    <property type="entry name" value="JAB_dom_prok"/>
</dbReference>
<dbReference type="Gene3D" id="3.40.140.10">
    <property type="entry name" value="Cytidine Deaminase, domain 2"/>
    <property type="match status" value="1"/>
</dbReference>
<dbReference type="EMBL" id="LT828648">
    <property type="protein sequence ID" value="SLM49264.1"/>
    <property type="molecule type" value="Genomic_DNA"/>
</dbReference>
<dbReference type="PROSITE" id="PS50249">
    <property type="entry name" value="MPN"/>
    <property type="match status" value="1"/>
</dbReference>
<evidence type="ECO:0000256" key="3">
    <source>
        <dbReference type="ARBA" id="ARBA00022801"/>
    </source>
</evidence>
<keyword evidence="3" id="KW-0378">Hydrolase</keyword>
<dbReference type="GO" id="GO:0008270">
    <property type="term" value="F:zinc ion binding"/>
    <property type="evidence" value="ECO:0007669"/>
    <property type="project" value="TreeGrafter"/>
</dbReference>
<feature type="domain" description="MPN" evidence="6">
    <location>
        <begin position="4"/>
        <end position="161"/>
    </location>
</feature>
<evidence type="ECO:0000256" key="5">
    <source>
        <dbReference type="ARBA" id="ARBA00023049"/>
    </source>
</evidence>
<gene>
    <name evidence="7" type="ORF">NSJP_3097</name>
</gene>
<evidence type="ECO:0000259" key="6">
    <source>
        <dbReference type="PROSITE" id="PS50249"/>
    </source>
</evidence>
<organism evidence="7 8">
    <name type="scientific">Nitrospira japonica</name>
    <dbReference type="NCBI Taxonomy" id="1325564"/>
    <lineage>
        <taxon>Bacteria</taxon>
        <taxon>Pseudomonadati</taxon>
        <taxon>Nitrospirota</taxon>
        <taxon>Nitrospiria</taxon>
        <taxon>Nitrospirales</taxon>
        <taxon>Nitrospiraceae</taxon>
        <taxon>Nitrospira</taxon>
    </lineage>
</organism>
<dbReference type="PANTHER" id="PTHR34858:SF1">
    <property type="entry name" value="CYSO-CYSTEINE PEPTIDASE"/>
    <property type="match status" value="1"/>
</dbReference>
<evidence type="ECO:0000256" key="2">
    <source>
        <dbReference type="ARBA" id="ARBA00022723"/>
    </source>
</evidence>
<evidence type="ECO:0000313" key="7">
    <source>
        <dbReference type="EMBL" id="SLM49264.1"/>
    </source>
</evidence>
<evidence type="ECO:0000256" key="1">
    <source>
        <dbReference type="ARBA" id="ARBA00022670"/>
    </source>
</evidence>
<protein>
    <recommendedName>
        <fullName evidence="6">MPN domain-containing protein</fullName>
    </recommendedName>
</protein>
<dbReference type="PANTHER" id="PTHR34858">
    <property type="entry name" value="CYSO-CYSTEINE PEPTIDASE"/>
    <property type="match status" value="1"/>
</dbReference>
<dbReference type="InterPro" id="IPR037518">
    <property type="entry name" value="MPN"/>
</dbReference>
<dbReference type="SUPFAM" id="SSF102712">
    <property type="entry name" value="JAB1/MPN domain"/>
    <property type="match status" value="1"/>
</dbReference>
<dbReference type="AlphaFoldDB" id="A0A1W1I8D6"/>
<keyword evidence="2" id="KW-0479">Metal-binding</keyword>
<dbReference type="SMART" id="SM00232">
    <property type="entry name" value="JAB_MPN"/>
    <property type="match status" value="1"/>
</dbReference>
<sequence>MPDLIIPQSVLDELVEHARTLDPYECCGFLAGTGQTVSRVYRIKNVVSLEGAADAAAFDEAKIQHLSRLSPEERAEIAFIMDAREMFQAVKDIRNSGLTLQVVYHSHPHDPARPSVTDIKIADDWEENWARLNLTLPLYLLISLQDKARPDIRAYRISQGRVTPATLSPVS</sequence>
<evidence type="ECO:0000313" key="8">
    <source>
        <dbReference type="Proteomes" id="UP000192042"/>
    </source>
</evidence>
<keyword evidence="4" id="KW-0862">Zinc</keyword>
<keyword evidence="8" id="KW-1185">Reference proteome</keyword>
<dbReference type="RefSeq" id="WP_172834356.1">
    <property type="nucleotide sequence ID" value="NZ_LT828648.1"/>
</dbReference>